<evidence type="ECO:0000313" key="1">
    <source>
        <dbReference type="EMBL" id="CBH10768.1"/>
    </source>
</evidence>
<name>C9ZM95_TRYB9</name>
<reference evidence="2" key="1">
    <citation type="journal article" date="2010" name="PLoS Negl. Trop. Dis.">
        <title>The genome sequence of Trypanosoma brucei gambiense, causative agent of chronic human african trypanosomiasis.</title>
        <authorList>
            <person name="Jackson A.P."/>
            <person name="Sanders M."/>
            <person name="Berry A."/>
            <person name="McQuillan J."/>
            <person name="Aslett M.A."/>
            <person name="Quail M.A."/>
            <person name="Chukualim B."/>
            <person name="Capewell P."/>
            <person name="MacLeod A."/>
            <person name="Melville S.E."/>
            <person name="Gibson W."/>
            <person name="Barry J.D."/>
            <person name="Berriman M."/>
            <person name="Hertz-Fowler C."/>
        </authorList>
    </citation>
    <scope>NUCLEOTIDE SEQUENCE [LARGE SCALE GENOMIC DNA]</scope>
    <source>
        <strain evidence="2">MHOM/CI/86/DAL972</strain>
    </source>
</reference>
<dbReference type="KEGG" id="tbg:TbgDal_IV4680"/>
<proteinExistence type="predicted"/>
<dbReference type="RefSeq" id="XP_011773056.1">
    <property type="nucleotide sequence ID" value="XM_011774754.1"/>
</dbReference>
<accession>C9ZM95</accession>
<evidence type="ECO:0000313" key="2">
    <source>
        <dbReference type="Proteomes" id="UP000002316"/>
    </source>
</evidence>
<dbReference type="Proteomes" id="UP000002316">
    <property type="component" value="Chromosome 4"/>
</dbReference>
<dbReference type="EMBL" id="FN554967">
    <property type="protein sequence ID" value="CBH10768.1"/>
    <property type="molecule type" value="Genomic_DNA"/>
</dbReference>
<sequence>MRNLLNIPLRLNPSVLLATPTIGLTLLFTTRFPPSPFPVSCHCTLFSPFSDLFHSTAFQLLQQPFLCVPLGYIPTSSSIVFHFHFHLRLFLSNAPHELIFPHFA</sequence>
<protein>
    <submittedName>
        <fullName evidence="1">Uncharacterized protein</fullName>
    </submittedName>
</protein>
<dbReference type="AlphaFoldDB" id="C9ZM95"/>
<organism evidence="1 2">
    <name type="scientific">Trypanosoma brucei gambiense (strain MHOM/CI/86/DAL972)</name>
    <dbReference type="NCBI Taxonomy" id="679716"/>
    <lineage>
        <taxon>Eukaryota</taxon>
        <taxon>Discoba</taxon>
        <taxon>Euglenozoa</taxon>
        <taxon>Kinetoplastea</taxon>
        <taxon>Metakinetoplastina</taxon>
        <taxon>Trypanosomatida</taxon>
        <taxon>Trypanosomatidae</taxon>
        <taxon>Trypanosoma</taxon>
    </lineage>
</organism>
<gene>
    <name evidence="1" type="ORF">TbgDal_IV4680</name>
</gene>
<dbReference type="GeneID" id="23859915"/>